<dbReference type="GO" id="GO:0016301">
    <property type="term" value="F:kinase activity"/>
    <property type="evidence" value="ECO:0007669"/>
    <property type="project" value="UniProtKB-KW"/>
</dbReference>
<evidence type="ECO:0000256" key="1">
    <source>
        <dbReference type="ARBA" id="ARBA00022679"/>
    </source>
</evidence>
<evidence type="ECO:0000256" key="2">
    <source>
        <dbReference type="ARBA" id="ARBA00022777"/>
    </source>
</evidence>
<dbReference type="AlphaFoldDB" id="A0A940ICF9"/>
<comment type="caution">
    <text evidence="4">The sequence shown here is derived from an EMBL/GenBank/DDBJ whole genome shotgun (WGS) entry which is preliminary data.</text>
</comment>
<keyword evidence="2 4" id="KW-0418">Kinase</keyword>
<evidence type="ECO:0000313" key="5">
    <source>
        <dbReference type="Proteomes" id="UP000727857"/>
    </source>
</evidence>
<dbReference type="InterPro" id="IPR011611">
    <property type="entry name" value="PfkB_dom"/>
</dbReference>
<name>A0A940ICF9_9FIRM</name>
<dbReference type="Gene3D" id="3.40.1190.20">
    <property type="match status" value="1"/>
</dbReference>
<dbReference type="PANTHER" id="PTHR10584">
    <property type="entry name" value="SUGAR KINASE"/>
    <property type="match status" value="1"/>
</dbReference>
<dbReference type="SUPFAM" id="SSF53613">
    <property type="entry name" value="Ribokinase-like"/>
    <property type="match status" value="1"/>
</dbReference>
<gene>
    <name evidence="4" type="ORF">IAB16_00195</name>
</gene>
<accession>A0A940ICF9</accession>
<keyword evidence="1" id="KW-0808">Transferase</keyword>
<evidence type="ECO:0000313" key="4">
    <source>
        <dbReference type="EMBL" id="MBO8423431.1"/>
    </source>
</evidence>
<protein>
    <submittedName>
        <fullName evidence="4">Carbohydrate kinase family protein</fullName>
    </submittedName>
</protein>
<dbReference type="PANTHER" id="PTHR10584:SF167">
    <property type="entry name" value="PFKB DOMAIN PROTEIN"/>
    <property type="match status" value="1"/>
</dbReference>
<reference evidence="4" key="2">
    <citation type="journal article" date="2021" name="PeerJ">
        <title>Extensive microbial diversity within the chicken gut microbiome revealed by metagenomics and culture.</title>
        <authorList>
            <person name="Gilroy R."/>
            <person name="Ravi A."/>
            <person name="Getino M."/>
            <person name="Pursley I."/>
            <person name="Horton D.L."/>
            <person name="Alikhan N.F."/>
            <person name="Baker D."/>
            <person name="Gharbi K."/>
            <person name="Hall N."/>
            <person name="Watson M."/>
            <person name="Adriaenssens E.M."/>
            <person name="Foster-Nyarko E."/>
            <person name="Jarju S."/>
            <person name="Secka A."/>
            <person name="Antonio M."/>
            <person name="Oren A."/>
            <person name="Chaudhuri R.R."/>
            <person name="La Ragione R."/>
            <person name="Hildebrand F."/>
            <person name="Pallen M.J."/>
        </authorList>
    </citation>
    <scope>NUCLEOTIDE SEQUENCE</scope>
    <source>
        <strain evidence="4">517</strain>
    </source>
</reference>
<proteinExistence type="predicted"/>
<reference evidence="4" key="1">
    <citation type="submission" date="2020-10" db="EMBL/GenBank/DDBJ databases">
        <authorList>
            <person name="Gilroy R."/>
        </authorList>
    </citation>
    <scope>NUCLEOTIDE SEQUENCE</scope>
    <source>
        <strain evidence="4">517</strain>
    </source>
</reference>
<organism evidence="4 5">
    <name type="scientific">Candidatus Stercoripulliclostridium pullicola</name>
    <dbReference type="NCBI Taxonomy" id="2840953"/>
    <lineage>
        <taxon>Bacteria</taxon>
        <taxon>Bacillati</taxon>
        <taxon>Bacillota</taxon>
        <taxon>Clostridia</taxon>
        <taxon>Eubacteriales</taxon>
        <taxon>Candidatus Stercoripulliclostridium</taxon>
    </lineage>
</organism>
<dbReference type="Proteomes" id="UP000727857">
    <property type="component" value="Unassembled WGS sequence"/>
</dbReference>
<dbReference type="Pfam" id="PF00294">
    <property type="entry name" value="PfkB"/>
    <property type="match status" value="1"/>
</dbReference>
<evidence type="ECO:0000259" key="3">
    <source>
        <dbReference type="Pfam" id="PF00294"/>
    </source>
</evidence>
<dbReference type="InterPro" id="IPR029056">
    <property type="entry name" value="Ribokinase-like"/>
</dbReference>
<dbReference type="EMBL" id="JADINF010000003">
    <property type="protein sequence ID" value="MBO8423431.1"/>
    <property type="molecule type" value="Genomic_DNA"/>
</dbReference>
<feature type="domain" description="Carbohydrate kinase PfkB" evidence="3">
    <location>
        <begin position="8"/>
        <end position="288"/>
    </location>
</feature>
<sequence length="310" mass="33941">MERLIKKIGAVSMTNVDLVYKGLPRWMREGEELYSEGFEMLLGGGYPATLIHLAGLGFECKLCTYLGKDVFSEFACREMRSYGLEPVNVYRGDGVGVNLSTVMLTPGERTIATYTAGEASCAETEEKIYNALKGSELVLAEPLKHAEVYGRLKDEGAVIVLDTGWDDELGYEKYGEYLKLADYFTPNTKEACKLTGKENPFDALDELSLTFDRAVVKLDKGGSAGKENGKTVVVKEIEEFRCVDATGAGDNFLAGFVYGIAHGLGLGEILLAGNATGGKCVSEIGCIKGRLNEKELGYYMEKYRANIAWR</sequence>